<dbReference type="Proteomes" id="UP000789405">
    <property type="component" value="Unassembled WGS sequence"/>
</dbReference>
<dbReference type="AlphaFoldDB" id="A0A9N9K3Z6"/>
<comment type="caution">
    <text evidence="1">The sequence shown here is derived from an EMBL/GenBank/DDBJ whole genome shotgun (WGS) entry which is preliminary data.</text>
</comment>
<dbReference type="OrthoDB" id="2476919at2759"/>
<dbReference type="EMBL" id="CAJVPY010045972">
    <property type="protein sequence ID" value="CAG8810157.1"/>
    <property type="molecule type" value="Genomic_DNA"/>
</dbReference>
<accession>A0A9N9K3Z6</accession>
<organism evidence="1 2">
    <name type="scientific">Dentiscutata erythropus</name>
    <dbReference type="NCBI Taxonomy" id="1348616"/>
    <lineage>
        <taxon>Eukaryota</taxon>
        <taxon>Fungi</taxon>
        <taxon>Fungi incertae sedis</taxon>
        <taxon>Mucoromycota</taxon>
        <taxon>Glomeromycotina</taxon>
        <taxon>Glomeromycetes</taxon>
        <taxon>Diversisporales</taxon>
        <taxon>Gigasporaceae</taxon>
        <taxon>Dentiscutata</taxon>
    </lineage>
</organism>
<evidence type="ECO:0000313" key="1">
    <source>
        <dbReference type="EMBL" id="CAG8810157.1"/>
    </source>
</evidence>
<proteinExistence type="predicted"/>
<gene>
    <name evidence="1" type="ORF">DERYTH_LOCUS25240</name>
</gene>
<protein>
    <submittedName>
        <fullName evidence="1">16053_t:CDS:1</fullName>
    </submittedName>
</protein>
<keyword evidence="2" id="KW-1185">Reference proteome</keyword>
<sequence>VFFKMILNEIPLLWNNHKIALCEDILYQAYVQLQDLEDTNDIPATIKNEALTQLENIFLLNGKSLKNFPDMPIPSITSNISNNEEKLNHLIREERSYNITDLEAESQCNIPLLNNDQCAIFDAVIRAIDNEEEEYSTDSANNKNIYLYSPEFLRFLKISGLPPGEL</sequence>
<feature type="non-terminal residue" evidence="1">
    <location>
        <position position="1"/>
    </location>
</feature>
<reference evidence="1" key="1">
    <citation type="submission" date="2021-06" db="EMBL/GenBank/DDBJ databases">
        <authorList>
            <person name="Kallberg Y."/>
            <person name="Tangrot J."/>
            <person name="Rosling A."/>
        </authorList>
    </citation>
    <scope>NUCLEOTIDE SEQUENCE</scope>
    <source>
        <strain evidence="1">MA453B</strain>
    </source>
</reference>
<name>A0A9N9K3Z6_9GLOM</name>
<evidence type="ECO:0000313" key="2">
    <source>
        <dbReference type="Proteomes" id="UP000789405"/>
    </source>
</evidence>
<feature type="non-terminal residue" evidence="1">
    <location>
        <position position="166"/>
    </location>
</feature>